<feature type="compositionally biased region" description="Low complexity" evidence="1">
    <location>
        <begin position="39"/>
        <end position="52"/>
    </location>
</feature>
<comment type="caution">
    <text evidence="3">The sequence shown here is derived from an EMBL/GenBank/DDBJ whole genome shotgun (WGS) entry which is preliminary data.</text>
</comment>
<feature type="region of interest" description="Disordered" evidence="1">
    <location>
        <begin position="229"/>
        <end position="367"/>
    </location>
</feature>
<organism evidence="3 4">
    <name type="scientific">Teratosphaeria destructans</name>
    <dbReference type="NCBI Taxonomy" id="418781"/>
    <lineage>
        <taxon>Eukaryota</taxon>
        <taxon>Fungi</taxon>
        <taxon>Dikarya</taxon>
        <taxon>Ascomycota</taxon>
        <taxon>Pezizomycotina</taxon>
        <taxon>Dothideomycetes</taxon>
        <taxon>Dothideomycetidae</taxon>
        <taxon>Mycosphaerellales</taxon>
        <taxon>Teratosphaeriaceae</taxon>
        <taxon>Teratosphaeria</taxon>
    </lineage>
</organism>
<dbReference type="AlphaFoldDB" id="A0A9W7SPW5"/>
<evidence type="ECO:0000256" key="2">
    <source>
        <dbReference type="SAM" id="Phobius"/>
    </source>
</evidence>
<proteinExistence type="predicted"/>
<gene>
    <name evidence="3" type="ORF">Tdes44962_MAKER03421</name>
</gene>
<keyword evidence="2" id="KW-0472">Membrane</keyword>
<protein>
    <submittedName>
        <fullName evidence="3">Uncharacterized protein</fullName>
    </submittedName>
</protein>
<sequence>MRLPRTVDLRRSQSDAFEHWVEHGVDAMHLVTRTLVDRSSSSTESASSSTCTAGDTSAICQKPTSGSSTGNLAIALGAAIPITCALIVCFFLHRRFVKRQRIEDANDPHRSLDFGVDLAPSQPGRKGGNGAKGIPEMTITDLGGASGSRRTRGLSMDIGGNPYLLPAGLQSSHESIHSMSRSMIDEHDPYRPITMLRTSSESNRPKPFMDNASVYSQSTMHSLHEKGSLIRNAQRMSRTDPTARNDPTSPCDSKSSEDLPARQMHSSNRSMPPSRKQSMSSESPLPDIHEKSEGLSVPPRKQSLPGSTQNPLPPRPPQERVEQMPPPRTASAGPLPPRKSSMSAVKAAHASVGAESLSSDYGDAPAPPAIPMIHTPDEYDDNLYDIDPSMIRTGRFSIDGTNLSDQYPAEPQPQRLSMMGLRPLPTDLPEDNPEIRANRIRSFYKEYFDDSRPHPAHGHYEEDYDAGYMGGGAIFDPATGTFFMPGGPRPFAQPVGRRAMTPPPRGAPRGSGGPMPPHARHYSTMSAGRPRGRAASLPKKKHPPPKPLQGLPTPSKLKDYDSVISSPIDFAPPTSFRAMQNGSRPDSPMGGARPFGPQVKAYSPLASSFDNLSAIPSPHMLRKSGTFTSLDFAPPGRIRDPDGGASDAGSIRSARSGISAMQMDAVRAGAYRVSRIPKEMVTTREDLAHQLRPKMSLVSGA</sequence>
<feature type="transmembrane region" description="Helical" evidence="2">
    <location>
        <begin position="72"/>
        <end position="92"/>
    </location>
</feature>
<feature type="region of interest" description="Disordered" evidence="1">
    <location>
        <begin position="490"/>
        <end position="591"/>
    </location>
</feature>
<feature type="compositionally biased region" description="Polar residues" evidence="1">
    <location>
        <begin position="264"/>
        <end position="283"/>
    </location>
</feature>
<dbReference type="OrthoDB" id="5417135at2759"/>
<dbReference type="PANTHER" id="PTHR42088:SF1">
    <property type="entry name" value="YALI0F10131P"/>
    <property type="match status" value="1"/>
</dbReference>
<dbReference type="EMBL" id="RIBY02001979">
    <property type="protein sequence ID" value="KAH9826428.1"/>
    <property type="molecule type" value="Genomic_DNA"/>
</dbReference>
<feature type="region of interest" description="Disordered" evidence="1">
    <location>
        <begin position="632"/>
        <end position="651"/>
    </location>
</feature>
<keyword evidence="2" id="KW-0812">Transmembrane</keyword>
<evidence type="ECO:0000313" key="4">
    <source>
        <dbReference type="Proteomes" id="UP001138500"/>
    </source>
</evidence>
<feature type="region of interest" description="Disordered" evidence="1">
    <location>
        <begin position="38"/>
        <end position="60"/>
    </location>
</feature>
<evidence type="ECO:0000256" key="1">
    <source>
        <dbReference type="SAM" id="MobiDB-lite"/>
    </source>
</evidence>
<keyword evidence="2" id="KW-1133">Transmembrane helix</keyword>
<accession>A0A9W7SPW5</accession>
<name>A0A9W7SPW5_9PEZI</name>
<reference evidence="3 4" key="1">
    <citation type="journal article" date="2018" name="IMA Fungus">
        <title>IMA Genome-F 10: Nine draft genome sequences of Claviceps purpurea s.lat., including C. arundinis, C. humidiphila, and C. cf. spartinae, pseudomolecules for the pitch canker pathogen Fusarium circinatum, draft genome of Davidsoniella eucalypti, Grosmannia galeiformis, Quambalaria eucalypti, and Teratosphaeria destructans.</title>
        <authorList>
            <person name="Wingfield B.D."/>
            <person name="Liu M."/>
            <person name="Nguyen H.D."/>
            <person name="Lane F.A."/>
            <person name="Morgan S.W."/>
            <person name="De Vos L."/>
            <person name="Wilken P.M."/>
            <person name="Duong T.A."/>
            <person name="Aylward J."/>
            <person name="Coetzee M.P."/>
            <person name="Dadej K."/>
            <person name="De Beer Z.W."/>
            <person name="Findlay W."/>
            <person name="Havenga M."/>
            <person name="Kolarik M."/>
            <person name="Menzies J.G."/>
            <person name="Naidoo K."/>
            <person name="Pochopski O."/>
            <person name="Shoukouhi P."/>
            <person name="Santana Q.C."/>
            <person name="Seifert K.A."/>
            <person name="Soal N."/>
            <person name="Steenkamp E.T."/>
            <person name="Tatham C.T."/>
            <person name="van der Nest M.A."/>
            <person name="Wingfield M.J."/>
        </authorList>
    </citation>
    <scope>NUCLEOTIDE SEQUENCE [LARGE SCALE GENOMIC DNA]</scope>
    <source>
        <strain evidence="3">CMW44962</strain>
    </source>
</reference>
<feature type="compositionally biased region" description="Polar residues" evidence="1">
    <location>
        <begin position="244"/>
        <end position="253"/>
    </location>
</feature>
<feature type="region of interest" description="Disordered" evidence="1">
    <location>
        <begin position="113"/>
        <end position="149"/>
    </location>
</feature>
<dbReference type="PANTHER" id="PTHR42088">
    <property type="entry name" value="YALI0F10131P"/>
    <property type="match status" value="1"/>
</dbReference>
<reference evidence="3 4" key="2">
    <citation type="journal article" date="2021" name="Curr. Genet.">
        <title>Genetic response to nitrogen starvation in the aggressive Eucalyptus foliar pathogen Teratosphaeria destructans.</title>
        <authorList>
            <person name="Havenga M."/>
            <person name="Wingfield B.D."/>
            <person name="Wingfield M.J."/>
            <person name="Dreyer L.L."/>
            <person name="Roets F."/>
            <person name="Aylward J."/>
        </authorList>
    </citation>
    <scope>NUCLEOTIDE SEQUENCE [LARGE SCALE GENOMIC DNA]</scope>
    <source>
        <strain evidence="3">CMW44962</strain>
    </source>
</reference>
<dbReference type="Proteomes" id="UP001138500">
    <property type="component" value="Unassembled WGS sequence"/>
</dbReference>
<evidence type="ECO:0000313" key="3">
    <source>
        <dbReference type="EMBL" id="KAH9826428.1"/>
    </source>
</evidence>
<keyword evidence="4" id="KW-1185">Reference proteome</keyword>